<reference evidence="18 19" key="1">
    <citation type="journal article" date="2016" name="Nat. Commun.">
        <title>Thousands of microbial genomes shed light on interconnected biogeochemical processes in an aquifer system.</title>
        <authorList>
            <person name="Anantharaman K."/>
            <person name="Brown C.T."/>
            <person name="Hug L.A."/>
            <person name="Sharon I."/>
            <person name="Castelle C.J."/>
            <person name="Probst A.J."/>
            <person name="Thomas B.C."/>
            <person name="Singh A."/>
            <person name="Wilkins M.J."/>
            <person name="Karaoz U."/>
            <person name="Brodie E.L."/>
            <person name="Williams K.H."/>
            <person name="Hubbard S.S."/>
            <person name="Banfield J.F."/>
        </authorList>
    </citation>
    <scope>NUCLEOTIDE SEQUENCE [LARGE SCALE GENOMIC DNA]</scope>
</reference>
<dbReference type="NCBIfam" id="TIGR00630">
    <property type="entry name" value="uvra"/>
    <property type="match status" value="1"/>
</dbReference>
<dbReference type="InterPro" id="IPR013815">
    <property type="entry name" value="ATP_grasp_subdomain_1"/>
</dbReference>
<dbReference type="Gene3D" id="3.30.1490.20">
    <property type="entry name" value="ATP-grasp fold, A domain"/>
    <property type="match status" value="1"/>
</dbReference>
<dbReference type="GO" id="GO:0016887">
    <property type="term" value="F:ATP hydrolysis activity"/>
    <property type="evidence" value="ECO:0007669"/>
    <property type="project" value="InterPro"/>
</dbReference>
<dbReference type="InterPro" id="IPR027417">
    <property type="entry name" value="P-loop_NTPase"/>
</dbReference>
<evidence type="ECO:0000256" key="7">
    <source>
        <dbReference type="ARBA" id="ARBA00022769"/>
    </source>
</evidence>
<dbReference type="InterPro" id="IPR003439">
    <property type="entry name" value="ABC_transporter-like_ATP-bd"/>
</dbReference>
<dbReference type="EMBL" id="MFJZ01000026">
    <property type="protein sequence ID" value="OGG30303.1"/>
    <property type="molecule type" value="Genomic_DNA"/>
</dbReference>
<dbReference type="FunFam" id="1.20.1580.10:FF:000002">
    <property type="entry name" value="UvrABC system protein A"/>
    <property type="match status" value="1"/>
</dbReference>
<dbReference type="PANTHER" id="PTHR43152">
    <property type="entry name" value="UVRABC SYSTEM PROTEIN A"/>
    <property type="match status" value="1"/>
</dbReference>
<keyword evidence="10" id="KW-0067">ATP-binding</keyword>
<evidence type="ECO:0000259" key="17">
    <source>
        <dbReference type="PROSITE" id="PS50893"/>
    </source>
</evidence>
<proteinExistence type="inferred from homology"/>
<evidence type="ECO:0000256" key="4">
    <source>
        <dbReference type="ARBA" id="ARBA00022737"/>
    </source>
</evidence>
<evidence type="ECO:0000256" key="15">
    <source>
        <dbReference type="ARBA" id="ARBA00039316"/>
    </source>
</evidence>
<evidence type="ECO:0000256" key="6">
    <source>
        <dbReference type="ARBA" id="ARBA00022763"/>
    </source>
</evidence>
<evidence type="ECO:0000256" key="16">
    <source>
        <dbReference type="ARBA" id="ARBA00042156"/>
    </source>
</evidence>
<comment type="caution">
    <text evidence="18">The sequence shown here is derived from an EMBL/GenBank/DDBJ whole genome shotgun (WGS) entry which is preliminary data.</text>
</comment>
<dbReference type="NCBIfam" id="NF001503">
    <property type="entry name" value="PRK00349.1"/>
    <property type="match status" value="1"/>
</dbReference>
<gene>
    <name evidence="18" type="ORF">A2973_03375</name>
</gene>
<evidence type="ECO:0000256" key="12">
    <source>
        <dbReference type="ARBA" id="ARBA00023125"/>
    </source>
</evidence>
<dbReference type="PROSITE" id="PS50893">
    <property type="entry name" value="ABC_TRANSPORTER_2"/>
    <property type="match status" value="1"/>
</dbReference>
<dbReference type="GO" id="GO:0005524">
    <property type="term" value="F:ATP binding"/>
    <property type="evidence" value="ECO:0007669"/>
    <property type="project" value="UniProtKB-KW"/>
</dbReference>
<evidence type="ECO:0000256" key="14">
    <source>
        <dbReference type="ARBA" id="ARBA00038000"/>
    </source>
</evidence>
<keyword evidence="2" id="KW-0963">Cytoplasm</keyword>
<name>A0A1F6B0I7_9BACT</name>
<keyword evidence="5" id="KW-0547">Nucleotide-binding</keyword>
<feature type="domain" description="ABC transporter" evidence="17">
    <location>
        <begin position="657"/>
        <end position="981"/>
    </location>
</feature>
<keyword evidence="12" id="KW-0238">DNA-binding</keyword>
<evidence type="ECO:0000256" key="9">
    <source>
        <dbReference type="ARBA" id="ARBA00022833"/>
    </source>
</evidence>
<evidence type="ECO:0000256" key="2">
    <source>
        <dbReference type="ARBA" id="ARBA00022490"/>
    </source>
</evidence>
<accession>A0A1F6B0I7</accession>
<evidence type="ECO:0000313" key="18">
    <source>
        <dbReference type="EMBL" id="OGG30303.1"/>
    </source>
</evidence>
<dbReference type="STRING" id="1798396.A2973_03375"/>
<dbReference type="CDD" id="cd03270">
    <property type="entry name" value="ABC_UvrA_I"/>
    <property type="match status" value="1"/>
</dbReference>
<keyword evidence="13" id="KW-0234">DNA repair</keyword>
<keyword evidence="11" id="KW-0267">Excision nuclease</keyword>
<keyword evidence="3" id="KW-0479">Metal-binding</keyword>
<dbReference type="PROSITE" id="PS00211">
    <property type="entry name" value="ABC_TRANSPORTER_1"/>
    <property type="match status" value="2"/>
</dbReference>
<dbReference type="InterPro" id="IPR041102">
    <property type="entry name" value="UvrA_inter"/>
</dbReference>
<protein>
    <recommendedName>
        <fullName evidence="15">UvrABC system protein A</fullName>
    </recommendedName>
    <alternativeName>
        <fullName evidence="16">Excinuclease ABC subunit A</fullName>
    </alternativeName>
</protein>
<dbReference type="SUPFAM" id="SSF52540">
    <property type="entry name" value="P-loop containing nucleoside triphosphate hydrolases"/>
    <property type="match status" value="2"/>
</dbReference>
<dbReference type="GO" id="GO:0008270">
    <property type="term" value="F:zinc ion binding"/>
    <property type="evidence" value="ECO:0007669"/>
    <property type="project" value="UniProtKB-KW"/>
</dbReference>
<dbReference type="AlphaFoldDB" id="A0A1F6B0I7"/>
<comment type="similarity">
    <text evidence="14">Belongs to the ABC transporter superfamily. UvrA family.</text>
</comment>
<dbReference type="GO" id="GO:0004518">
    <property type="term" value="F:nuclease activity"/>
    <property type="evidence" value="ECO:0007669"/>
    <property type="project" value="UniProtKB-KW"/>
</dbReference>
<dbReference type="GO" id="GO:0005737">
    <property type="term" value="C:cytoplasm"/>
    <property type="evidence" value="ECO:0007669"/>
    <property type="project" value="UniProtKB-SubCell"/>
</dbReference>
<keyword evidence="7" id="KW-0228">DNA excision</keyword>
<keyword evidence="6" id="KW-0227">DNA damage</keyword>
<organism evidence="18 19">
    <name type="scientific">Candidatus Gottesmanbacteria bacterium RIFCSPLOWO2_01_FULL_49_10</name>
    <dbReference type="NCBI Taxonomy" id="1798396"/>
    <lineage>
        <taxon>Bacteria</taxon>
        <taxon>Candidatus Gottesmaniibacteriota</taxon>
    </lineage>
</organism>
<dbReference type="Gene3D" id="1.10.8.280">
    <property type="entry name" value="ABC transporter ATPase domain-like"/>
    <property type="match status" value="1"/>
</dbReference>
<keyword evidence="9" id="KW-0862">Zinc</keyword>
<evidence type="ECO:0000256" key="11">
    <source>
        <dbReference type="ARBA" id="ARBA00022881"/>
    </source>
</evidence>
<evidence type="ECO:0000256" key="3">
    <source>
        <dbReference type="ARBA" id="ARBA00022723"/>
    </source>
</evidence>
<dbReference type="Proteomes" id="UP000176409">
    <property type="component" value="Unassembled WGS sequence"/>
</dbReference>
<dbReference type="Gene3D" id="3.40.50.300">
    <property type="entry name" value="P-loop containing nucleotide triphosphate hydrolases"/>
    <property type="match status" value="2"/>
</dbReference>
<dbReference type="GO" id="GO:0006289">
    <property type="term" value="P:nucleotide-excision repair"/>
    <property type="evidence" value="ECO:0007669"/>
    <property type="project" value="InterPro"/>
</dbReference>
<evidence type="ECO:0000256" key="5">
    <source>
        <dbReference type="ARBA" id="ARBA00022741"/>
    </source>
</evidence>
<keyword evidence="4" id="KW-0677">Repeat</keyword>
<keyword evidence="8" id="KW-0863">Zinc-finger</keyword>
<dbReference type="CDD" id="cd03271">
    <property type="entry name" value="ABC_UvrA_II"/>
    <property type="match status" value="1"/>
</dbReference>
<dbReference type="InterPro" id="IPR041552">
    <property type="entry name" value="UvrA_DNA-bd"/>
</dbReference>
<dbReference type="InterPro" id="IPR017871">
    <property type="entry name" value="ABC_transporter-like_CS"/>
</dbReference>
<sequence length="991" mass="109010">MEKLIIKGARQHNLKNITLELPKNKLIVFTGLSGSGKSSLAFDTIYAEGQRRYVESLSSYARQFLGIMDKPDVDAIIGLSPAISIDQKSTSHNPRSTVGTVTEIYDYLRLLYARIGHPHCPNCGREVQKLDKQQIVMMIFDAASQSIANEGKKLFKCAILSPVVRDRKGEFTGLFDTIRAKGYRMMRVDGRFLEVNEDILLIKTNKHSVDVVVDRLTLDQETLSFLKNNKSKRGSLPDVAIKSRIADALEQALNLSGGLVIVSEILDKGFSIPDKPKETRDHIYSEQFSCPVCNISIAEIEPRSFSFNSPHGACAVCTGLGKILTVDPERVINTNLSISEGGILPFAKMFFHDTWFSRVVTTVAAEHGIDLRAPLSLLTKTQRSVLLYGTGDRNYLVRGQNRFGDQTTISECYPGLVHELKRRFSQSESDFVREEIQKYMREEVCQDCAGTRLKKESLTVTVNGVSISEVTAMSIQLCHAWMVDLGATLVTISDRTIATPIIKEILSRLQFLVAVGLEYLTLSRTATTLSGGEAQRIRLASQIGSGLSGVLYVLDEPSIGLHQRDNTKLIHTLQKLRDLGNTVIVVEHDRETIEEADRIVDFGPGAGEHGGAIVAEGTVSEIKLNKHSLTAQYLTGKRTIGRPRQDLHNNDSPNSLPHAPSLLTIKGATRNNLKNVDTSFPLGQLICVTGVSGSGKSSLVVETLYPALINHTNTLSHLATGAYERIEGLERVDKAILIDQSPIGRTPRSNPATYTGAFTYIRELFASLSESRLRGYHPGRFSFNVKGGRCEACEGEAQKKIEMQFLSDVYVSCEVCHGTRYDTETLEVTYQGKSIADVLAMTIEEALALFHNHPGLVGKLQTIVDVGLSYIRLGQPAPTLSGGEAQRVKLASELSRRATGKTVYILDEPTTGLHFADLEKLLHVLHRLTALGNTVIVIEHNLDIIKNADWIIDLGPDGGERGGLVVATGTPRDVSRVSSSYTGQYIKNILE</sequence>
<dbReference type="Gene3D" id="1.20.1580.10">
    <property type="entry name" value="ABC transporter ATPase like domain"/>
    <property type="match status" value="2"/>
</dbReference>
<dbReference type="Pfam" id="PF17760">
    <property type="entry name" value="UvrA_inter"/>
    <property type="match status" value="1"/>
</dbReference>
<dbReference type="GO" id="GO:0003677">
    <property type="term" value="F:DNA binding"/>
    <property type="evidence" value="ECO:0007669"/>
    <property type="project" value="UniProtKB-KW"/>
</dbReference>
<evidence type="ECO:0000256" key="13">
    <source>
        <dbReference type="ARBA" id="ARBA00023204"/>
    </source>
</evidence>
<comment type="subcellular location">
    <subcellularLocation>
        <location evidence="1">Cytoplasm</location>
    </subcellularLocation>
</comment>
<evidence type="ECO:0000256" key="1">
    <source>
        <dbReference type="ARBA" id="ARBA00004496"/>
    </source>
</evidence>
<dbReference type="Pfam" id="PF17755">
    <property type="entry name" value="UvrA_DNA-bind"/>
    <property type="match status" value="1"/>
</dbReference>
<evidence type="ECO:0000256" key="8">
    <source>
        <dbReference type="ARBA" id="ARBA00022771"/>
    </source>
</evidence>
<evidence type="ECO:0000313" key="19">
    <source>
        <dbReference type="Proteomes" id="UP000176409"/>
    </source>
</evidence>
<evidence type="ECO:0000256" key="10">
    <source>
        <dbReference type="ARBA" id="ARBA00022840"/>
    </source>
</evidence>
<dbReference type="GO" id="GO:0009380">
    <property type="term" value="C:excinuclease repair complex"/>
    <property type="evidence" value="ECO:0007669"/>
    <property type="project" value="InterPro"/>
</dbReference>
<dbReference type="InterPro" id="IPR004602">
    <property type="entry name" value="UvrA"/>
</dbReference>
<dbReference type="PANTHER" id="PTHR43152:SF3">
    <property type="entry name" value="UVRABC SYSTEM PROTEIN A"/>
    <property type="match status" value="1"/>
</dbReference>